<dbReference type="Pfam" id="PF13466">
    <property type="entry name" value="STAS_2"/>
    <property type="match status" value="1"/>
</dbReference>
<proteinExistence type="predicted"/>
<evidence type="ECO:0000313" key="3">
    <source>
        <dbReference type="Proteomes" id="UP001596174"/>
    </source>
</evidence>
<dbReference type="InterPro" id="IPR052746">
    <property type="entry name" value="MlaB_ABC_Transporter"/>
</dbReference>
<keyword evidence="3" id="KW-1185">Reference proteome</keyword>
<reference evidence="3" key="1">
    <citation type="journal article" date="2019" name="Int. J. Syst. Evol. Microbiol.">
        <title>The Global Catalogue of Microorganisms (GCM) 10K type strain sequencing project: providing services to taxonomists for standard genome sequencing and annotation.</title>
        <authorList>
            <consortium name="The Broad Institute Genomics Platform"/>
            <consortium name="The Broad Institute Genome Sequencing Center for Infectious Disease"/>
            <person name="Wu L."/>
            <person name="Ma J."/>
        </authorList>
    </citation>
    <scope>NUCLEOTIDE SEQUENCE [LARGE SCALE GENOMIC DNA]</scope>
    <source>
        <strain evidence="3">JCM 4816</strain>
    </source>
</reference>
<dbReference type="EMBL" id="JBHSQJ010000035">
    <property type="protein sequence ID" value="MFC5907565.1"/>
    <property type="molecule type" value="Genomic_DNA"/>
</dbReference>
<dbReference type="InterPro" id="IPR036513">
    <property type="entry name" value="STAS_dom_sf"/>
</dbReference>
<dbReference type="PANTHER" id="PTHR35849">
    <property type="entry name" value="BLR2341 PROTEIN"/>
    <property type="match status" value="1"/>
</dbReference>
<dbReference type="SUPFAM" id="SSF52091">
    <property type="entry name" value="SpoIIaa-like"/>
    <property type="match status" value="1"/>
</dbReference>
<dbReference type="InterPro" id="IPR058548">
    <property type="entry name" value="MlaB-like_STAS"/>
</dbReference>
<feature type="domain" description="STAS" evidence="1">
    <location>
        <begin position="31"/>
        <end position="117"/>
    </location>
</feature>
<dbReference type="RefSeq" id="WP_380582117.1">
    <property type="nucleotide sequence ID" value="NZ_JBHSQJ010000035.1"/>
</dbReference>
<evidence type="ECO:0000313" key="2">
    <source>
        <dbReference type="EMBL" id="MFC5907565.1"/>
    </source>
</evidence>
<dbReference type="InterPro" id="IPR002645">
    <property type="entry name" value="STAS_dom"/>
</dbReference>
<protein>
    <submittedName>
        <fullName evidence="2">STAS domain-containing protein</fullName>
    </submittedName>
</protein>
<dbReference type="PROSITE" id="PS50801">
    <property type="entry name" value="STAS"/>
    <property type="match status" value="1"/>
</dbReference>
<dbReference type="CDD" id="cd07043">
    <property type="entry name" value="STAS_anti-anti-sigma_factors"/>
    <property type="match status" value="1"/>
</dbReference>
<gene>
    <name evidence="2" type="ORF">ACFP3V_10065</name>
</gene>
<dbReference type="PANTHER" id="PTHR35849:SF2">
    <property type="entry name" value="BLR2341 PROTEIN"/>
    <property type="match status" value="1"/>
</dbReference>
<comment type="caution">
    <text evidence="2">The sequence shown here is derived from an EMBL/GenBank/DDBJ whole genome shotgun (WGS) entry which is preliminary data.</text>
</comment>
<name>A0ABW1FYI8_9ACTN</name>
<evidence type="ECO:0000259" key="1">
    <source>
        <dbReference type="PROSITE" id="PS50801"/>
    </source>
</evidence>
<accession>A0ABW1FYI8</accession>
<dbReference type="Proteomes" id="UP001596174">
    <property type="component" value="Unassembled WGS sequence"/>
</dbReference>
<organism evidence="2 3">
    <name type="scientific">Streptacidiphilus monticola</name>
    <dbReference type="NCBI Taxonomy" id="2161674"/>
    <lineage>
        <taxon>Bacteria</taxon>
        <taxon>Bacillati</taxon>
        <taxon>Actinomycetota</taxon>
        <taxon>Actinomycetes</taxon>
        <taxon>Kitasatosporales</taxon>
        <taxon>Streptomycetaceae</taxon>
        <taxon>Streptacidiphilus</taxon>
    </lineage>
</organism>
<dbReference type="Gene3D" id="3.30.750.24">
    <property type="entry name" value="STAS domain"/>
    <property type="match status" value="1"/>
</dbReference>
<sequence length="117" mass="12379">MTLAIPAEQTCGLSSRTAAPGPAEVAECATVVVAGELDLAAAEPLRTRLSSAPAGHREVVADLSAVPFMDCSGLRPLLDAHRYATRIGHRLTVRRPSAAVRRLFQLARSDGPLPVER</sequence>